<dbReference type="SUPFAM" id="SSF52980">
    <property type="entry name" value="Restriction endonuclease-like"/>
    <property type="match status" value="1"/>
</dbReference>
<dbReference type="Proteomes" id="UP000178885">
    <property type="component" value="Unassembled WGS sequence"/>
</dbReference>
<dbReference type="CDD" id="cd06260">
    <property type="entry name" value="DUF820-like"/>
    <property type="match status" value="1"/>
</dbReference>
<reference evidence="2 3" key="1">
    <citation type="journal article" date="2016" name="Nat. Commun.">
        <title>Thousands of microbial genomes shed light on interconnected biogeochemical processes in an aquifer system.</title>
        <authorList>
            <person name="Anantharaman K."/>
            <person name="Brown C.T."/>
            <person name="Hug L.A."/>
            <person name="Sharon I."/>
            <person name="Castelle C.J."/>
            <person name="Probst A.J."/>
            <person name="Thomas B.C."/>
            <person name="Singh A."/>
            <person name="Wilkins M.J."/>
            <person name="Karaoz U."/>
            <person name="Brodie E.L."/>
            <person name="Williams K.H."/>
            <person name="Hubbard S.S."/>
            <person name="Banfield J.F."/>
        </authorList>
    </citation>
    <scope>NUCLEOTIDE SEQUENCE [LARGE SCALE GENOMIC DNA]</scope>
</reference>
<dbReference type="InterPro" id="IPR011335">
    <property type="entry name" value="Restrct_endonuc-II-like"/>
</dbReference>
<evidence type="ECO:0000313" key="2">
    <source>
        <dbReference type="EMBL" id="OGI47632.1"/>
    </source>
</evidence>
<accession>A0A1F6TRD9</accession>
<evidence type="ECO:0000313" key="3">
    <source>
        <dbReference type="Proteomes" id="UP000178885"/>
    </source>
</evidence>
<dbReference type="STRING" id="1817760.A2151_01735"/>
<protein>
    <recommendedName>
        <fullName evidence="1">Putative restriction endonuclease domain-containing protein</fullName>
    </recommendedName>
</protein>
<organism evidence="2 3">
    <name type="scientific">Candidatus Muproteobacteria bacterium RBG_16_65_34</name>
    <dbReference type="NCBI Taxonomy" id="1817760"/>
    <lineage>
        <taxon>Bacteria</taxon>
        <taxon>Pseudomonadati</taxon>
        <taxon>Pseudomonadota</taxon>
        <taxon>Candidatus Muproteobacteria</taxon>
    </lineage>
</organism>
<proteinExistence type="predicted"/>
<dbReference type="Pfam" id="PF05685">
    <property type="entry name" value="Uma2"/>
    <property type="match status" value="1"/>
</dbReference>
<feature type="domain" description="Putative restriction endonuclease" evidence="1">
    <location>
        <begin position="14"/>
        <end position="172"/>
    </location>
</feature>
<evidence type="ECO:0000259" key="1">
    <source>
        <dbReference type="Pfam" id="PF05685"/>
    </source>
</evidence>
<gene>
    <name evidence="2" type="ORF">A2151_01735</name>
</gene>
<name>A0A1F6TRD9_9PROT</name>
<dbReference type="PANTHER" id="PTHR35400">
    <property type="entry name" value="SLR1083 PROTEIN"/>
    <property type="match status" value="1"/>
</dbReference>
<sequence>MSSVSVQRHRWARQEYERMIAAGVFHPQARLELIDGDIVHMTPQGSLHATAVRLAEDALRAVFSAGFDVRVQMPLALDDSSEPEPDIAVVTGAPRDFRDAHPAGAALVVEVSDTTLAFDCAQKKRVYAGSGIREYWIVNLIDRQLEVYRDPRGNDYTTKTILRSGQSVSPLAAPKEDIPIKDLLP</sequence>
<dbReference type="PANTHER" id="PTHR35400:SF1">
    <property type="entry name" value="SLR1083 PROTEIN"/>
    <property type="match status" value="1"/>
</dbReference>
<comment type="caution">
    <text evidence="2">The sequence shown here is derived from an EMBL/GenBank/DDBJ whole genome shotgun (WGS) entry which is preliminary data.</text>
</comment>
<dbReference type="EMBL" id="MFSU01000050">
    <property type="protein sequence ID" value="OGI47632.1"/>
    <property type="molecule type" value="Genomic_DNA"/>
</dbReference>
<dbReference type="InterPro" id="IPR012296">
    <property type="entry name" value="Nuclease_put_TT1808"/>
</dbReference>
<dbReference type="InterPro" id="IPR008538">
    <property type="entry name" value="Uma2"/>
</dbReference>
<dbReference type="Gene3D" id="3.90.1570.10">
    <property type="entry name" value="tt1808, chain A"/>
    <property type="match status" value="1"/>
</dbReference>
<dbReference type="AlphaFoldDB" id="A0A1F6TRD9"/>